<dbReference type="SMART" id="SM00710">
    <property type="entry name" value="PbH1"/>
    <property type="match status" value="8"/>
</dbReference>
<dbReference type="InterPro" id="IPR011050">
    <property type="entry name" value="Pectin_lyase_fold/virulence"/>
</dbReference>
<dbReference type="NCBIfam" id="NF012200">
    <property type="entry name" value="choice_anch_D"/>
    <property type="match status" value="3"/>
</dbReference>
<proteinExistence type="predicted"/>
<dbReference type="InterPro" id="IPR033801">
    <property type="entry name" value="CBM6-CBM35-CBM36-like_1"/>
</dbReference>
<evidence type="ECO:0000256" key="1">
    <source>
        <dbReference type="ARBA" id="ARBA00004496"/>
    </source>
</evidence>
<dbReference type="Pfam" id="PF22815">
    <property type="entry name" value="CatAgl_D1"/>
    <property type="match status" value="1"/>
</dbReference>
<dbReference type="Gene3D" id="2.60.120.260">
    <property type="entry name" value="Galactose-binding domain-like"/>
    <property type="match status" value="2"/>
</dbReference>
<dbReference type="GO" id="GO:0005975">
    <property type="term" value="P:carbohydrate metabolic process"/>
    <property type="evidence" value="ECO:0007669"/>
    <property type="project" value="UniProtKB-ARBA"/>
</dbReference>
<dbReference type="RefSeq" id="WP_196191731.1">
    <property type="nucleotide sequence ID" value="NZ_JADPRT010000001.1"/>
</dbReference>
<dbReference type="EMBL" id="JADPRT010000001">
    <property type="protein sequence ID" value="MBF9066530.1"/>
    <property type="molecule type" value="Genomic_DNA"/>
</dbReference>
<evidence type="ECO:0000313" key="5">
    <source>
        <dbReference type="EMBL" id="MBF9066530.1"/>
    </source>
</evidence>
<dbReference type="GO" id="GO:0005737">
    <property type="term" value="C:cytoplasm"/>
    <property type="evidence" value="ECO:0007669"/>
    <property type="project" value="UniProtKB-SubCell"/>
</dbReference>
<dbReference type="InterPro" id="IPR000421">
    <property type="entry name" value="FA58C"/>
</dbReference>
<sequence>MSKLIRTLRRAAAGVASAALLTGAFALAPVTASPAFAATPVATGGSGASLPYAEVQAESSPTNGTVIGPSYTQGQLADEASGRKAVTLAGNGSGQYVSFTTPVATNSIDFRYSIPDSSDGSVYTAPLSLYVNGVKQSDFSLTNAYSWYYGSYPFTNTPSSGNPHHFYDEVHRLFTTTYPQGTTFTLQVDSEDTASSYTLDFADFENVGPALTQPAGSVSVTSEGADPSGATDSTNAFNAAITAAGAGGTVWIPPGTYDVPGHISVNNVTVAGAGMWYSTVTGTAPGFYGNSAPNPSTGVHLQNFAIFGNVQERCDSCQVNGIGGAMSNSTVSNLWIEHTKVGAWMDGPMDSLKFSGMRIRDTTADGINFHGGVTNSTVTNSDIRNTGDDGIATWADSSIGADANDTISNNTVQLQQLANGIAIYGGHDNAVTGNLVQDTGITQGGGIQVGQRFTSTPVGTTTISNNTLIRDGSLDPNWQFGVGALWFDGSQGNITGPINVTNDLIEQSPFEAVQWVEGTISGVNLNTVTINGTGTFALQEQTGGAATFQNVTATGVAQVNAGNAPSYNCEGTAFAITDNGGNSGISPTQCNGWPAPVYPPYPPTGVTASPSALGFGSQATGSTSAAQTVTVTNPTSAAASVSSIAATGDFAQTNTCGSSIAANGSCTVSVTFSPTATGSRTGSLTVNAGGVTNTVALSGTGTAPGPVLGASPAGLTFGDTAVGATASTQAVTVTNSGTTSASVSGVSVSGDFTQTNNCGTVAVGASCTVNVGFAPTAAGTRTGTLTVTSNANNSPTTVALSGTAADSTTDIAAGQPASASSSNGSYVPANMTDTDPNTYWESANGSFPQWAQVDLGRNWSVGKIVLRLPPSTAWGARTETLSVLGSTDGTNFSTIVGSAGYNFDPNANNNTVTIPFSSTTARYVRVNITANTGWAAGQISDFAVYPSAGGSSSATLSAAPTSLSFAGQAVNSTSTAQSVTVSNTGSAAASISSVTTSGDFAQTNTCGSSLAANASCTVSVTFTPTAAGTRTGSVSVTGNASNSPLTIALTGTGTSTTPTNLALNAATSESSNTQNYVSANVTDGNQASYWESANGTFPQWVQVDLGSAQSVSRVVLELPNSTSWAARNQTLSLLGSTDGTNFTTVVGSATYTFDPNVNSNTVTITFPATTQRYLRVNITANTGWAAGQLSEFQVFSS</sequence>
<comment type="subcellular location">
    <subcellularLocation>
        <location evidence="1">Cytoplasm</location>
    </subcellularLocation>
</comment>
<keyword evidence="6" id="KW-1185">Reference proteome</keyword>
<dbReference type="InterPro" id="IPR052614">
    <property type="entry name" value="CFAP65"/>
</dbReference>
<organism evidence="5 6">
    <name type="scientific">Streptacidiphilus fuscans</name>
    <dbReference type="NCBI Taxonomy" id="2789292"/>
    <lineage>
        <taxon>Bacteria</taxon>
        <taxon>Bacillati</taxon>
        <taxon>Actinomycetota</taxon>
        <taxon>Actinomycetes</taxon>
        <taxon>Kitasatosporales</taxon>
        <taxon>Streptomycetaceae</taxon>
        <taxon>Streptacidiphilus</taxon>
    </lineage>
</organism>
<dbReference type="InterPro" id="IPR006626">
    <property type="entry name" value="PbH1"/>
</dbReference>
<dbReference type="Pfam" id="PF15780">
    <property type="entry name" value="ASH"/>
    <property type="match status" value="3"/>
</dbReference>
<evidence type="ECO:0000256" key="3">
    <source>
        <dbReference type="SAM" id="SignalP"/>
    </source>
</evidence>
<feature type="domain" description="F5/8 type C" evidence="4">
    <location>
        <begin position="1042"/>
        <end position="1197"/>
    </location>
</feature>
<gene>
    <name evidence="5" type="ORF">I2501_00585</name>
</gene>
<feature type="signal peptide" evidence="3">
    <location>
        <begin position="1"/>
        <end position="37"/>
    </location>
</feature>
<evidence type="ECO:0000259" key="4">
    <source>
        <dbReference type="PROSITE" id="PS50022"/>
    </source>
</evidence>
<evidence type="ECO:0000256" key="2">
    <source>
        <dbReference type="ARBA" id="ARBA00022490"/>
    </source>
</evidence>
<dbReference type="Proteomes" id="UP000657385">
    <property type="component" value="Unassembled WGS sequence"/>
</dbReference>
<dbReference type="PROSITE" id="PS50022">
    <property type="entry name" value="FA58C_3"/>
    <property type="match status" value="2"/>
</dbReference>
<dbReference type="InterPro" id="IPR008979">
    <property type="entry name" value="Galactose-bd-like_sf"/>
</dbReference>
<dbReference type="AlphaFoldDB" id="A0A931FBV5"/>
<dbReference type="Gene3D" id="2.60.40.10">
    <property type="entry name" value="Immunoglobulins"/>
    <property type="match status" value="3"/>
</dbReference>
<comment type="caution">
    <text evidence="5">The sequence shown here is derived from an EMBL/GenBank/DDBJ whole genome shotgun (WGS) entry which is preliminary data.</text>
</comment>
<accession>A0A931FBV5</accession>
<evidence type="ECO:0000313" key="6">
    <source>
        <dbReference type="Proteomes" id="UP000657385"/>
    </source>
</evidence>
<dbReference type="CDD" id="cd14490">
    <property type="entry name" value="CBM6-CBM35-CBM36_like_1"/>
    <property type="match status" value="1"/>
</dbReference>
<dbReference type="SMART" id="SM00231">
    <property type="entry name" value="FA58C"/>
    <property type="match status" value="2"/>
</dbReference>
<dbReference type="Pfam" id="PF22816">
    <property type="entry name" value="CatAgl_D2"/>
    <property type="match status" value="1"/>
</dbReference>
<keyword evidence="2" id="KW-0963">Cytoplasm</keyword>
<protein>
    <submittedName>
        <fullName evidence="5">Choice-of-anchor D domain-containing protein</fullName>
    </submittedName>
</protein>
<keyword evidence="3" id="KW-0732">Signal</keyword>
<feature type="chain" id="PRO_5038024599" evidence="3">
    <location>
        <begin position="38"/>
        <end position="1197"/>
    </location>
</feature>
<dbReference type="SUPFAM" id="SSF51126">
    <property type="entry name" value="Pectin lyase-like"/>
    <property type="match status" value="1"/>
</dbReference>
<feature type="domain" description="F5/8 type C" evidence="4">
    <location>
        <begin position="793"/>
        <end position="947"/>
    </location>
</feature>
<dbReference type="SUPFAM" id="SSF49785">
    <property type="entry name" value="Galactose-binding domain-like"/>
    <property type="match status" value="2"/>
</dbReference>
<dbReference type="InterPro" id="IPR055149">
    <property type="entry name" value="Agl_cat_D2"/>
</dbReference>
<dbReference type="InterPro" id="IPR012334">
    <property type="entry name" value="Pectin_lyas_fold"/>
</dbReference>
<dbReference type="Gene3D" id="2.160.20.10">
    <property type="entry name" value="Single-stranded right-handed beta-helix, Pectin lyase-like"/>
    <property type="match status" value="1"/>
</dbReference>
<name>A0A931FBV5_9ACTN</name>
<dbReference type="InterPro" id="IPR013783">
    <property type="entry name" value="Ig-like_fold"/>
</dbReference>
<dbReference type="Pfam" id="PF00754">
    <property type="entry name" value="F5_F8_type_C"/>
    <property type="match status" value="2"/>
</dbReference>
<dbReference type="InterPro" id="IPR031549">
    <property type="entry name" value="ASH"/>
</dbReference>
<reference evidence="5" key="1">
    <citation type="submission" date="2020-11" db="EMBL/GenBank/DDBJ databases">
        <title>Isolation and identification of active actinomycetes.</title>
        <authorList>
            <person name="Yu B."/>
        </authorList>
    </citation>
    <scope>NUCLEOTIDE SEQUENCE</scope>
    <source>
        <strain evidence="5">NEAU-YB345</strain>
    </source>
</reference>
<dbReference type="PANTHER" id="PTHR46127">
    <property type="entry name" value="CILIA- AND FLAGELLA-ASSOCIATED PROTEIN 65"/>
    <property type="match status" value="1"/>
</dbReference>
<dbReference type="PANTHER" id="PTHR46127:SF1">
    <property type="entry name" value="CILIA- AND FLAGELLA-ASSOCIATED PROTEIN 65"/>
    <property type="match status" value="1"/>
</dbReference>